<dbReference type="InterPro" id="IPR011989">
    <property type="entry name" value="ARM-like"/>
</dbReference>
<dbReference type="PANTHER" id="PTHR16356:SF1">
    <property type="entry name" value="TRANSMEMBRANE AND COILED-COIL DOMAIN-CONTAINING PROTEIN 6"/>
    <property type="match status" value="1"/>
</dbReference>
<keyword evidence="3" id="KW-1185">Reference proteome</keyword>
<evidence type="ECO:0000256" key="1">
    <source>
        <dbReference type="SAM" id="MobiDB-lite"/>
    </source>
</evidence>
<dbReference type="Ensembl" id="ENSCSET00000016615.1">
    <property type="protein sequence ID" value="ENSCSEP00000016407.1"/>
    <property type="gene ID" value="ENSCSEG00000010514.1"/>
</dbReference>
<feature type="region of interest" description="Disordered" evidence="1">
    <location>
        <begin position="440"/>
        <end position="463"/>
    </location>
</feature>
<dbReference type="Gene3D" id="1.25.10.10">
    <property type="entry name" value="Leucine-rich Repeat Variant"/>
    <property type="match status" value="1"/>
</dbReference>
<reference evidence="2" key="3">
    <citation type="submission" date="2025-09" db="UniProtKB">
        <authorList>
            <consortium name="Ensembl"/>
        </authorList>
    </citation>
    <scope>IDENTIFICATION</scope>
</reference>
<evidence type="ECO:0000313" key="2">
    <source>
        <dbReference type="Ensembl" id="ENSCSEP00000016407.1"/>
    </source>
</evidence>
<evidence type="ECO:0000313" key="3">
    <source>
        <dbReference type="Proteomes" id="UP000265120"/>
    </source>
</evidence>
<reference evidence="2" key="2">
    <citation type="submission" date="2025-08" db="UniProtKB">
        <authorList>
            <consortium name="Ensembl"/>
        </authorList>
    </citation>
    <scope>IDENTIFICATION</scope>
</reference>
<dbReference type="GeneTree" id="ENSGT00390000008104"/>
<name>A0A3P8VPW9_CYNSE</name>
<reference evidence="2 3" key="1">
    <citation type="journal article" date="2014" name="Nat. Genet.">
        <title>Whole-genome sequence of a flatfish provides insights into ZW sex chromosome evolution and adaptation to a benthic lifestyle.</title>
        <authorList>
            <person name="Chen S."/>
            <person name="Zhang G."/>
            <person name="Shao C."/>
            <person name="Huang Q."/>
            <person name="Liu G."/>
            <person name="Zhang P."/>
            <person name="Song W."/>
            <person name="An N."/>
            <person name="Chalopin D."/>
            <person name="Volff J.N."/>
            <person name="Hong Y."/>
            <person name="Li Q."/>
            <person name="Sha Z."/>
            <person name="Zhou H."/>
            <person name="Xie M."/>
            <person name="Yu Q."/>
            <person name="Liu Y."/>
            <person name="Xiang H."/>
            <person name="Wang N."/>
            <person name="Wu K."/>
            <person name="Yang C."/>
            <person name="Zhou Q."/>
            <person name="Liao X."/>
            <person name="Yang L."/>
            <person name="Hu Q."/>
            <person name="Zhang J."/>
            <person name="Meng L."/>
            <person name="Jin L."/>
            <person name="Tian Y."/>
            <person name="Lian J."/>
            <person name="Yang J."/>
            <person name="Miao G."/>
            <person name="Liu S."/>
            <person name="Liang Z."/>
            <person name="Yan F."/>
            <person name="Li Y."/>
            <person name="Sun B."/>
            <person name="Zhang H."/>
            <person name="Zhang J."/>
            <person name="Zhu Y."/>
            <person name="Du M."/>
            <person name="Zhao Y."/>
            <person name="Schartl M."/>
            <person name="Tang Q."/>
            <person name="Wang J."/>
        </authorList>
    </citation>
    <scope>NUCLEOTIDE SEQUENCE</scope>
</reference>
<dbReference type="SMART" id="SM00185">
    <property type="entry name" value="ARM"/>
    <property type="match status" value="4"/>
</dbReference>
<accession>A0A3P8VPW9</accession>
<dbReference type="InterPro" id="IPR000225">
    <property type="entry name" value="Armadillo"/>
</dbReference>
<sequence>MQSVSLFVAIALRQARRDRQLVSKRLLLNEDEDISMETIPADQVRVKQKIFCDIYVFFYLPFFSQENSMHLLVSFLTGSNTQCRLHAIRCLHELSHSPHPSVAPTCLPATSYLLTYLSGQSTKFTELCLYTLGNLIPDSDVVKEKLLAQGIIPALASCIENQRHHLAVVEAASFTLSQLLQAKDAAETIMSKVLVSTLPSQLLSVLTPDPQFGLAPAIECAWCLHYMACSQNGKELLACGALSKCSSLLWSLGCAVREGNQDEGLELLVCPLLRCVGNLLSFCPANSLTDQVGDVKLVVALSAFVQAYIHSRPALARESAWVLNNLTAHSTDFCSALLTHNLVPALIQSLAFSEGINTMILRVLANIANKKKEFCVELVQQGLLSSLCATLKMADAEMVTLSLEVLFMLVSRRPLPRSGLQTRSRCLQRIKVCSTLHGTKQNSVNTQPETHLAQQQGQCGAER</sequence>
<organism evidence="2 3">
    <name type="scientific">Cynoglossus semilaevis</name>
    <name type="common">Tongue sole</name>
    <dbReference type="NCBI Taxonomy" id="244447"/>
    <lineage>
        <taxon>Eukaryota</taxon>
        <taxon>Metazoa</taxon>
        <taxon>Chordata</taxon>
        <taxon>Craniata</taxon>
        <taxon>Vertebrata</taxon>
        <taxon>Euteleostomi</taxon>
        <taxon>Actinopterygii</taxon>
        <taxon>Neopterygii</taxon>
        <taxon>Teleostei</taxon>
        <taxon>Neoteleostei</taxon>
        <taxon>Acanthomorphata</taxon>
        <taxon>Carangaria</taxon>
        <taxon>Pleuronectiformes</taxon>
        <taxon>Pleuronectoidei</taxon>
        <taxon>Cynoglossidae</taxon>
        <taxon>Cynoglossinae</taxon>
        <taxon>Cynoglossus</taxon>
    </lineage>
</organism>
<dbReference type="InterPro" id="IPR016024">
    <property type="entry name" value="ARM-type_fold"/>
</dbReference>
<dbReference type="PANTHER" id="PTHR16356">
    <property type="entry name" value="TRANSMEMBRANE AND COILED-COIL DOMAIN-CONTAINING PROTEIN 6 TMCO6"/>
    <property type="match status" value="1"/>
</dbReference>
<dbReference type="Proteomes" id="UP000265120">
    <property type="component" value="Chromosome 15"/>
</dbReference>
<dbReference type="SUPFAM" id="SSF48371">
    <property type="entry name" value="ARM repeat"/>
    <property type="match status" value="1"/>
</dbReference>
<proteinExistence type="predicted"/>
<protein>
    <submittedName>
        <fullName evidence="2">Transmembrane and coiled-coil domains 6</fullName>
    </submittedName>
</protein>
<dbReference type="AlphaFoldDB" id="A0A3P8VPW9"/>